<dbReference type="OrthoDB" id="1523762at2"/>
<dbReference type="AlphaFoldDB" id="F4KQQ9"/>
<evidence type="ECO:0000259" key="3">
    <source>
        <dbReference type="PROSITE" id="PS51371"/>
    </source>
</evidence>
<dbReference type="PANTHER" id="PTHR43080:SF2">
    <property type="entry name" value="CBS DOMAIN-CONTAINING PROTEIN"/>
    <property type="match status" value="1"/>
</dbReference>
<dbReference type="SMART" id="SM00116">
    <property type="entry name" value="CBS"/>
    <property type="match status" value="2"/>
</dbReference>
<name>F4KQQ9_HALH1</name>
<sequence length="219" mass="24997">MIAETLISTAIIPLQTSDTGEVALEMMSEFYVRHLPIVNNRELLGVLSEDDVLNFDINEPIGSYSLSLQRPYVHHDDHIYEVMRLVADMDLSVVPVVDADNNYLGVVTLEDLLRYFARTVSFADSGSIIVLELSRRDYSMTEISRIVESEGATLLSSFITSYPESERIDVTLKVNLQHIHNILATFERFKYEIKASFNEAEYLDSLKERYQGLMSYLNV</sequence>
<evidence type="ECO:0000313" key="5">
    <source>
        <dbReference type="Proteomes" id="UP000008461"/>
    </source>
</evidence>
<dbReference type="PANTHER" id="PTHR43080">
    <property type="entry name" value="CBS DOMAIN-CONTAINING PROTEIN CBSX3, MITOCHONDRIAL"/>
    <property type="match status" value="1"/>
</dbReference>
<dbReference type="Proteomes" id="UP000008461">
    <property type="component" value="Chromosome"/>
</dbReference>
<protein>
    <submittedName>
        <fullName evidence="4">CBS domain containing protein</fullName>
    </submittedName>
</protein>
<dbReference type="eggNOG" id="COG0517">
    <property type="taxonomic scope" value="Bacteria"/>
</dbReference>
<proteinExistence type="predicted"/>
<dbReference type="PROSITE" id="PS51371">
    <property type="entry name" value="CBS"/>
    <property type="match status" value="2"/>
</dbReference>
<feature type="domain" description="CBS" evidence="3">
    <location>
        <begin position="66"/>
        <end position="125"/>
    </location>
</feature>
<dbReference type="HOGENOM" id="CLU_102952_0_0_10"/>
<reference key="2">
    <citation type="submission" date="2011-04" db="EMBL/GenBank/DDBJ databases">
        <title>Complete sequence of chromosome of Haliscomenobacter hydrossis DSM 1100.</title>
        <authorList>
            <consortium name="US DOE Joint Genome Institute (JGI-PGF)"/>
            <person name="Lucas S."/>
            <person name="Han J."/>
            <person name="Lapidus A."/>
            <person name="Bruce D."/>
            <person name="Goodwin L."/>
            <person name="Pitluck S."/>
            <person name="Peters L."/>
            <person name="Kyrpides N."/>
            <person name="Mavromatis K."/>
            <person name="Ivanova N."/>
            <person name="Ovchinnikova G."/>
            <person name="Pagani I."/>
            <person name="Daligault H."/>
            <person name="Detter J.C."/>
            <person name="Han C."/>
            <person name="Land M."/>
            <person name="Hauser L."/>
            <person name="Markowitz V."/>
            <person name="Cheng J.-F."/>
            <person name="Hugenholtz P."/>
            <person name="Woyke T."/>
            <person name="Wu D."/>
            <person name="Verbarg S."/>
            <person name="Frueling A."/>
            <person name="Brambilla E."/>
            <person name="Klenk H.-P."/>
            <person name="Eisen J.A."/>
        </authorList>
    </citation>
    <scope>NUCLEOTIDE SEQUENCE</scope>
    <source>
        <strain>DSM 1100</strain>
    </source>
</reference>
<feature type="domain" description="CBS" evidence="3">
    <location>
        <begin position="7"/>
        <end position="63"/>
    </location>
</feature>
<dbReference type="InterPro" id="IPR000644">
    <property type="entry name" value="CBS_dom"/>
</dbReference>
<dbReference type="InterPro" id="IPR051257">
    <property type="entry name" value="Diverse_CBS-Domain"/>
</dbReference>
<dbReference type="InterPro" id="IPR046342">
    <property type="entry name" value="CBS_dom_sf"/>
</dbReference>
<dbReference type="KEGG" id="hhy:Halhy_3171"/>
<evidence type="ECO:0000256" key="1">
    <source>
        <dbReference type="ARBA" id="ARBA00023122"/>
    </source>
</evidence>
<organism evidence="4 5">
    <name type="scientific">Haliscomenobacter hydrossis (strain ATCC 27775 / DSM 1100 / LMG 10767 / O)</name>
    <dbReference type="NCBI Taxonomy" id="760192"/>
    <lineage>
        <taxon>Bacteria</taxon>
        <taxon>Pseudomonadati</taxon>
        <taxon>Bacteroidota</taxon>
        <taxon>Saprospiria</taxon>
        <taxon>Saprospirales</taxon>
        <taxon>Haliscomenobacteraceae</taxon>
        <taxon>Haliscomenobacter</taxon>
    </lineage>
</organism>
<dbReference type="RefSeq" id="WP_013765574.1">
    <property type="nucleotide sequence ID" value="NC_015510.1"/>
</dbReference>
<dbReference type="EMBL" id="CP002691">
    <property type="protein sequence ID" value="AEE51032.1"/>
    <property type="molecule type" value="Genomic_DNA"/>
</dbReference>
<evidence type="ECO:0000256" key="2">
    <source>
        <dbReference type="PROSITE-ProRule" id="PRU00703"/>
    </source>
</evidence>
<accession>F4KQQ9</accession>
<dbReference type="CDD" id="cd17783">
    <property type="entry name" value="CBS_pair_bac"/>
    <property type="match status" value="1"/>
</dbReference>
<dbReference type="Pfam" id="PF00571">
    <property type="entry name" value="CBS"/>
    <property type="match status" value="2"/>
</dbReference>
<dbReference type="Gene3D" id="3.10.580.10">
    <property type="entry name" value="CBS-domain"/>
    <property type="match status" value="2"/>
</dbReference>
<reference evidence="4 5" key="1">
    <citation type="journal article" date="2011" name="Stand. Genomic Sci.">
        <title>Complete genome sequence of Haliscomenobacter hydrossis type strain (O).</title>
        <authorList>
            <consortium name="US DOE Joint Genome Institute (JGI-PGF)"/>
            <person name="Daligault H."/>
            <person name="Lapidus A."/>
            <person name="Zeytun A."/>
            <person name="Nolan M."/>
            <person name="Lucas S."/>
            <person name="Del Rio T.G."/>
            <person name="Tice H."/>
            <person name="Cheng J.F."/>
            <person name="Tapia R."/>
            <person name="Han C."/>
            <person name="Goodwin L."/>
            <person name="Pitluck S."/>
            <person name="Liolios K."/>
            <person name="Pagani I."/>
            <person name="Ivanova N."/>
            <person name="Huntemann M."/>
            <person name="Mavromatis K."/>
            <person name="Mikhailova N."/>
            <person name="Pati A."/>
            <person name="Chen A."/>
            <person name="Palaniappan K."/>
            <person name="Land M."/>
            <person name="Hauser L."/>
            <person name="Brambilla E.M."/>
            <person name="Rohde M."/>
            <person name="Verbarg S."/>
            <person name="Goker M."/>
            <person name="Bristow J."/>
            <person name="Eisen J.A."/>
            <person name="Markowitz V."/>
            <person name="Hugenholtz P."/>
            <person name="Kyrpides N.C."/>
            <person name="Klenk H.P."/>
            <person name="Woyke T."/>
        </authorList>
    </citation>
    <scope>NUCLEOTIDE SEQUENCE [LARGE SCALE GENOMIC DNA]</scope>
    <source>
        <strain evidence="5">ATCC 27775 / DSM 1100 / LMG 10767 / O</strain>
    </source>
</reference>
<evidence type="ECO:0000313" key="4">
    <source>
        <dbReference type="EMBL" id="AEE51032.1"/>
    </source>
</evidence>
<dbReference type="STRING" id="760192.Halhy_3171"/>
<dbReference type="SUPFAM" id="SSF54631">
    <property type="entry name" value="CBS-domain pair"/>
    <property type="match status" value="1"/>
</dbReference>
<keyword evidence="1 2" id="KW-0129">CBS domain</keyword>
<keyword evidence="5" id="KW-1185">Reference proteome</keyword>
<gene>
    <name evidence="4" type="ordered locus">Halhy_3171</name>
</gene>